<feature type="domain" description="Histidine kinase" evidence="15">
    <location>
        <begin position="157"/>
        <end position="380"/>
    </location>
</feature>
<dbReference type="PANTHER" id="PTHR45528:SF1">
    <property type="entry name" value="SENSOR HISTIDINE KINASE CPXA"/>
    <property type="match status" value="1"/>
</dbReference>
<protein>
    <recommendedName>
        <fullName evidence="3">histidine kinase</fullName>
        <ecNumber evidence="3">2.7.13.3</ecNumber>
    </recommendedName>
</protein>
<dbReference type="Gene3D" id="6.10.340.10">
    <property type="match status" value="1"/>
</dbReference>
<dbReference type="SMART" id="SM00304">
    <property type="entry name" value="HAMP"/>
    <property type="match status" value="1"/>
</dbReference>
<dbReference type="Pfam" id="PF02518">
    <property type="entry name" value="HATPase_c"/>
    <property type="match status" value="1"/>
</dbReference>
<dbReference type="PROSITE" id="PS50885">
    <property type="entry name" value="HAMP"/>
    <property type="match status" value="1"/>
</dbReference>
<reference evidence="18" key="1">
    <citation type="submission" date="2017-09" db="EMBL/GenBank/DDBJ databases">
        <title>Depth-based differentiation of microbial function through sediment-hosted aquifers and enrichment of novel symbionts in the deep terrestrial subsurface.</title>
        <authorList>
            <person name="Probst A.J."/>
            <person name="Ladd B."/>
            <person name="Jarett J.K."/>
            <person name="Geller-Mcgrath D.E."/>
            <person name="Sieber C.M.K."/>
            <person name="Emerson J.B."/>
            <person name="Anantharaman K."/>
            <person name="Thomas B.C."/>
            <person name="Malmstrom R."/>
            <person name="Stieglmeier M."/>
            <person name="Klingl A."/>
            <person name="Woyke T."/>
            <person name="Ryan C.M."/>
            <person name="Banfield J.F."/>
        </authorList>
    </citation>
    <scope>NUCLEOTIDE SEQUENCE [LARGE SCALE GENOMIC DNA]</scope>
</reference>
<evidence type="ECO:0000256" key="12">
    <source>
        <dbReference type="ARBA" id="ARBA00023012"/>
    </source>
</evidence>
<evidence type="ECO:0000256" key="14">
    <source>
        <dbReference type="SAM" id="Phobius"/>
    </source>
</evidence>
<dbReference type="Gene3D" id="1.10.287.130">
    <property type="match status" value="1"/>
</dbReference>
<dbReference type="EMBL" id="PFNG01000045">
    <property type="protein sequence ID" value="PIZ41696.1"/>
    <property type="molecule type" value="Genomic_DNA"/>
</dbReference>
<accession>A0A2M7T9Y3</accession>
<keyword evidence="6" id="KW-0808">Transferase</keyword>
<evidence type="ECO:0000256" key="11">
    <source>
        <dbReference type="ARBA" id="ARBA00022989"/>
    </source>
</evidence>
<organism evidence="17 18">
    <name type="scientific">Candidatus Aquicultor secundus</name>
    <dbReference type="NCBI Taxonomy" id="1973895"/>
    <lineage>
        <taxon>Bacteria</taxon>
        <taxon>Bacillati</taxon>
        <taxon>Actinomycetota</taxon>
        <taxon>Candidatus Aquicultoria</taxon>
        <taxon>Candidatus Aquicultorales</taxon>
        <taxon>Candidatus Aquicultoraceae</taxon>
        <taxon>Candidatus Aquicultor</taxon>
    </lineage>
</organism>
<dbReference type="Proteomes" id="UP000230956">
    <property type="component" value="Unassembled WGS sequence"/>
</dbReference>
<keyword evidence="9 17" id="KW-0418">Kinase</keyword>
<dbReference type="InterPro" id="IPR036890">
    <property type="entry name" value="HATPase_C_sf"/>
</dbReference>
<evidence type="ECO:0000256" key="8">
    <source>
        <dbReference type="ARBA" id="ARBA00022741"/>
    </source>
</evidence>
<dbReference type="SMART" id="SM00387">
    <property type="entry name" value="HATPase_c"/>
    <property type="match status" value="1"/>
</dbReference>
<evidence type="ECO:0000256" key="3">
    <source>
        <dbReference type="ARBA" id="ARBA00012438"/>
    </source>
</evidence>
<dbReference type="GO" id="GO:0005886">
    <property type="term" value="C:plasma membrane"/>
    <property type="evidence" value="ECO:0007669"/>
    <property type="project" value="UniProtKB-SubCell"/>
</dbReference>
<keyword evidence="12" id="KW-0902">Two-component regulatory system</keyword>
<dbReference type="InterPro" id="IPR003661">
    <property type="entry name" value="HisK_dim/P_dom"/>
</dbReference>
<comment type="catalytic activity">
    <reaction evidence="1">
        <text>ATP + protein L-histidine = ADP + protein N-phospho-L-histidine.</text>
        <dbReference type="EC" id="2.7.13.3"/>
    </reaction>
</comment>
<keyword evidence="7 14" id="KW-0812">Transmembrane</keyword>
<dbReference type="InterPro" id="IPR036097">
    <property type="entry name" value="HisK_dim/P_sf"/>
</dbReference>
<evidence type="ECO:0000256" key="4">
    <source>
        <dbReference type="ARBA" id="ARBA00022475"/>
    </source>
</evidence>
<sequence length="395" mass="43718">MRSIAARLTLTFTVIALISITVVSLIINWAIGRQFNYYLEHGPCASGVPQNPTMHSKIMHMIGPVEQGYLQSVNKWIWVAGLVSALVAGLMGLLFAKRITAPLNELATAAKKISHGDLTHRVDVSSEDEIGELAKSFNSMAKSIDKNNQLRRRLLGDIVHEIKTPLTVVRGNIEAMLDGVIEPTPKKLAAIHTETLLLSRLLDDLRDLSLAEEKQLKLQTRQENVGYIIRQVVEMFKPRAKEESKHLEFELSEDLPSVSVDRDRISQVFYNLIANALQYTSEGDTVKIGTRLDRSIAGGADDPVIMVSVEDTGEGISEEDLPYVFDHFYRVDESRARVSGGSGIGLAIVKHLVEAHGGRVWARSELGNGSSFFFTLPPVLPDEKDKNTPETREAV</sequence>
<evidence type="ECO:0000256" key="1">
    <source>
        <dbReference type="ARBA" id="ARBA00000085"/>
    </source>
</evidence>
<comment type="subcellular location">
    <subcellularLocation>
        <location evidence="2">Cell membrane</location>
        <topology evidence="2">Multi-pass membrane protein</topology>
    </subcellularLocation>
</comment>
<evidence type="ECO:0000259" key="15">
    <source>
        <dbReference type="PROSITE" id="PS50109"/>
    </source>
</evidence>
<dbReference type="SUPFAM" id="SSF55874">
    <property type="entry name" value="ATPase domain of HSP90 chaperone/DNA topoisomerase II/histidine kinase"/>
    <property type="match status" value="1"/>
</dbReference>
<dbReference type="SMART" id="SM00388">
    <property type="entry name" value="HisKA"/>
    <property type="match status" value="1"/>
</dbReference>
<keyword evidence="13 14" id="KW-0472">Membrane</keyword>
<evidence type="ECO:0000313" key="17">
    <source>
        <dbReference type="EMBL" id="PIZ41696.1"/>
    </source>
</evidence>
<feature type="domain" description="HAMP" evidence="16">
    <location>
        <begin position="97"/>
        <end position="149"/>
    </location>
</feature>
<dbReference type="CDD" id="cd06225">
    <property type="entry name" value="HAMP"/>
    <property type="match status" value="1"/>
</dbReference>
<dbReference type="EC" id="2.7.13.3" evidence="3"/>
<evidence type="ECO:0000313" key="18">
    <source>
        <dbReference type="Proteomes" id="UP000230956"/>
    </source>
</evidence>
<dbReference type="InterPro" id="IPR003660">
    <property type="entry name" value="HAMP_dom"/>
</dbReference>
<evidence type="ECO:0000256" key="9">
    <source>
        <dbReference type="ARBA" id="ARBA00022777"/>
    </source>
</evidence>
<dbReference type="PROSITE" id="PS50109">
    <property type="entry name" value="HIS_KIN"/>
    <property type="match status" value="1"/>
</dbReference>
<dbReference type="AlphaFoldDB" id="A0A2M7T9Y3"/>
<evidence type="ECO:0000256" key="13">
    <source>
        <dbReference type="ARBA" id="ARBA00023136"/>
    </source>
</evidence>
<keyword evidence="5" id="KW-0597">Phosphoprotein</keyword>
<feature type="transmembrane region" description="Helical" evidence="14">
    <location>
        <begin position="12"/>
        <end position="31"/>
    </location>
</feature>
<proteinExistence type="predicted"/>
<evidence type="ECO:0000256" key="10">
    <source>
        <dbReference type="ARBA" id="ARBA00022840"/>
    </source>
</evidence>
<dbReference type="SUPFAM" id="SSF47384">
    <property type="entry name" value="Homodimeric domain of signal transducing histidine kinase"/>
    <property type="match status" value="1"/>
</dbReference>
<dbReference type="Gene3D" id="3.30.565.10">
    <property type="entry name" value="Histidine kinase-like ATPase, C-terminal domain"/>
    <property type="match status" value="1"/>
</dbReference>
<dbReference type="InterPro" id="IPR005467">
    <property type="entry name" value="His_kinase_dom"/>
</dbReference>
<evidence type="ECO:0000256" key="5">
    <source>
        <dbReference type="ARBA" id="ARBA00022553"/>
    </source>
</evidence>
<dbReference type="GO" id="GO:0005524">
    <property type="term" value="F:ATP binding"/>
    <property type="evidence" value="ECO:0007669"/>
    <property type="project" value="UniProtKB-KW"/>
</dbReference>
<gene>
    <name evidence="17" type="ORF">COY37_01905</name>
</gene>
<keyword evidence="8" id="KW-0547">Nucleotide-binding</keyword>
<dbReference type="PANTHER" id="PTHR45528">
    <property type="entry name" value="SENSOR HISTIDINE KINASE CPXA"/>
    <property type="match status" value="1"/>
</dbReference>
<dbReference type="InterPro" id="IPR003594">
    <property type="entry name" value="HATPase_dom"/>
</dbReference>
<evidence type="ECO:0000256" key="7">
    <source>
        <dbReference type="ARBA" id="ARBA00022692"/>
    </source>
</evidence>
<evidence type="ECO:0000256" key="6">
    <source>
        <dbReference type="ARBA" id="ARBA00022679"/>
    </source>
</evidence>
<dbReference type="PRINTS" id="PR00344">
    <property type="entry name" value="BCTRLSENSOR"/>
</dbReference>
<keyword evidence="4" id="KW-1003">Cell membrane</keyword>
<dbReference type="InterPro" id="IPR004358">
    <property type="entry name" value="Sig_transdc_His_kin-like_C"/>
</dbReference>
<dbReference type="InterPro" id="IPR050398">
    <property type="entry name" value="HssS/ArlS-like"/>
</dbReference>
<evidence type="ECO:0000259" key="16">
    <source>
        <dbReference type="PROSITE" id="PS50885"/>
    </source>
</evidence>
<dbReference type="Pfam" id="PF00672">
    <property type="entry name" value="HAMP"/>
    <property type="match status" value="1"/>
</dbReference>
<dbReference type="RefSeq" id="WP_286678842.1">
    <property type="nucleotide sequence ID" value="NZ_MNXI01000108.1"/>
</dbReference>
<dbReference type="CDD" id="cd00082">
    <property type="entry name" value="HisKA"/>
    <property type="match status" value="1"/>
</dbReference>
<dbReference type="GO" id="GO:0000155">
    <property type="term" value="F:phosphorelay sensor kinase activity"/>
    <property type="evidence" value="ECO:0007669"/>
    <property type="project" value="InterPro"/>
</dbReference>
<feature type="transmembrane region" description="Helical" evidence="14">
    <location>
        <begin position="76"/>
        <end position="96"/>
    </location>
</feature>
<dbReference type="FunFam" id="3.30.565.10:FF:000006">
    <property type="entry name" value="Sensor histidine kinase WalK"/>
    <property type="match status" value="1"/>
</dbReference>
<name>A0A2M7T9Y3_9ACTN</name>
<evidence type="ECO:0000256" key="2">
    <source>
        <dbReference type="ARBA" id="ARBA00004651"/>
    </source>
</evidence>
<keyword evidence="11 14" id="KW-1133">Transmembrane helix</keyword>
<dbReference type="Pfam" id="PF00512">
    <property type="entry name" value="HisKA"/>
    <property type="match status" value="1"/>
</dbReference>
<comment type="caution">
    <text evidence="17">The sequence shown here is derived from an EMBL/GenBank/DDBJ whole genome shotgun (WGS) entry which is preliminary data.</text>
</comment>
<keyword evidence="10" id="KW-0067">ATP-binding</keyword>
<dbReference type="SUPFAM" id="SSF158472">
    <property type="entry name" value="HAMP domain-like"/>
    <property type="match status" value="1"/>
</dbReference>